<dbReference type="AlphaFoldDB" id="A0AAW0GTZ9"/>
<name>A0AAW0GTZ9_9APHY</name>
<keyword evidence="1" id="KW-0479">Metal-binding</keyword>
<dbReference type="SUPFAM" id="SSF51556">
    <property type="entry name" value="Metallo-dependent hydrolases"/>
    <property type="match status" value="1"/>
</dbReference>
<comment type="caution">
    <text evidence="5">The sequence shown here is derived from an EMBL/GenBank/DDBJ whole genome shotgun (WGS) entry which is preliminary data.</text>
</comment>
<evidence type="ECO:0008006" key="7">
    <source>
        <dbReference type="Google" id="ProtNLM"/>
    </source>
</evidence>
<proteinExistence type="inferred from homology"/>
<dbReference type="InterPro" id="IPR032466">
    <property type="entry name" value="Metal_Hydrolase"/>
</dbReference>
<evidence type="ECO:0000256" key="1">
    <source>
        <dbReference type="ARBA" id="ARBA00022723"/>
    </source>
</evidence>
<dbReference type="InterPro" id="IPR004721">
    <property type="entry name" value="DHOdimr"/>
</dbReference>
<reference evidence="5 6" key="1">
    <citation type="submission" date="2022-09" db="EMBL/GenBank/DDBJ databases">
        <authorList>
            <person name="Palmer J.M."/>
        </authorList>
    </citation>
    <scope>NUCLEOTIDE SEQUENCE [LARGE SCALE GENOMIC DNA]</scope>
    <source>
        <strain evidence="5 6">DSM 7382</strain>
    </source>
</reference>
<dbReference type="GO" id="GO:0004151">
    <property type="term" value="F:dihydroorotase activity"/>
    <property type="evidence" value="ECO:0007669"/>
    <property type="project" value="InterPro"/>
</dbReference>
<dbReference type="PROSITE" id="PS00482">
    <property type="entry name" value="DIHYDROOROTASE_1"/>
    <property type="match status" value="1"/>
</dbReference>
<dbReference type="PANTHER" id="PTHR43137:SF1">
    <property type="entry name" value="DIHYDROOROTASE"/>
    <property type="match status" value="1"/>
</dbReference>
<evidence type="ECO:0000256" key="2">
    <source>
        <dbReference type="ARBA" id="ARBA00022801"/>
    </source>
</evidence>
<dbReference type="PIRSF" id="PIRSF001237">
    <property type="entry name" value="DHOdimr"/>
    <property type="match status" value="1"/>
</dbReference>
<evidence type="ECO:0000256" key="3">
    <source>
        <dbReference type="ARBA" id="ARBA00022833"/>
    </source>
</evidence>
<evidence type="ECO:0000313" key="6">
    <source>
        <dbReference type="Proteomes" id="UP001385951"/>
    </source>
</evidence>
<organism evidence="5 6">
    <name type="scientific">Cerrena zonata</name>
    <dbReference type="NCBI Taxonomy" id="2478898"/>
    <lineage>
        <taxon>Eukaryota</taxon>
        <taxon>Fungi</taxon>
        <taxon>Dikarya</taxon>
        <taxon>Basidiomycota</taxon>
        <taxon>Agaricomycotina</taxon>
        <taxon>Agaricomycetes</taxon>
        <taxon>Polyporales</taxon>
        <taxon>Cerrenaceae</taxon>
        <taxon>Cerrena</taxon>
    </lineage>
</organism>
<gene>
    <name evidence="5" type="ORF">QCA50_000080</name>
</gene>
<dbReference type="GO" id="GO:0046872">
    <property type="term" value="F:metal ion binding"/>
    <property type="evidence" value="ECO:0007669"/>
    <property type="project" value="UniProtKB-KW"/>
</dbReference>
<dbReference type="HAMAP" id="MF_00219">
    <property type="entry name" value="PyrC_classII"/>
    <property type="match status" value="1"/>
</dbReference>
<sequence>MSSTTISVTAPADFHVHLRQGSLSELVTKHVRQGGFSLAYVMPNLTPPIRNTEEALLYKTQLQAIDPSVEYLMTLYLSPELTPDEIRKAKAAGVVGVKSYPRGVTTNSDGGIESYEVYYPIFEAMEQVDMFPRLRIVLEHATTRAAVECVKSLGPTVACTITAHHLDLVVDDWAGQSWNFCKPVAKFPDDRLALREVIKEGHPRFFLGSDSAPHPPEKKSVSSPGHACAAGVYTSPILLPLVATLLESFGALDKLEGFVSGFGRAFYGRETTEGKVTLRKVSDKVVNESWSLGDASVVPFWAGKNIGWEIVKE</sequence>
<protein>
    <recommendedName>
        <fullName evidence="7">Dihydroorotase</fullName>
    </recommendedName>
</protein>
<dbReference type="InterPro" id="IPR002195">
    <property type="entry name" value="Dihydroorotase_CS"/>
</dbReference>
<dbReference type="GO" id="GO:0006221">
    <property type="term" value="P:pyrimidine nucleotide biosynthetic process"/>
    <property type="evidence" value="ECO:0007669"/>
    <property type="project" value="UniProtKB-KW"/>
</dbReference>
<dbReference type="PANTHER" id="PTHR43137">
    <property type="entry name" value="DIHYDROOROTASE"/>
    <property type="match status" value="1"/>
</dbReference>
<dbReference type="GO" id="GO:0005737">
    <property type="term" value="C:cytoplasm"/>
    <property type="evidence" value="ECO:0007669"/>
    <property type="project" value="TreeGrafter"/>
</dbReference>
<dbReference type="Gene3D" id="3.20.20.140">
    <property type="entry name" value="Metal-dependent hydrolases"/>
    <property type="match status" value="2"/>
</dbReference>
<accession>A0AAW0GTZ9</accession>
<keyword evidence="6" id="KW-1185">Reference proteome</keyword>
<dbReference type="Proteomes" id="UP001385951">
    <property type="component" value="Unassembled WGS sequence"/>
</dbReference>
<keyword evidence="2" id="KW-0378">Hydrolase</keyword>
<dbReference type="PROSITE" id="PS00483">
    <property type="entry name" value="DIHYDROOROTASE_2"/>
    <property type="match status" value="1"/>
</dbReference>
<keyword evidence="4" id="KW-0665">Pyrimidine biosynthesis</keyword>
<dbReference type="GO" id="GO:0006207">
    <property type="term" value="P:'de novo' pyrimidine nucleobase biosynthetic process"/>
    <property type="evidence" value="ECO:0007669"/>
    <property type="project" value="TreeGrafter"/>
</dbReference>
<keyword evidence="3" id="KW-0862">Zinc</keyword>
<evidence type="ECO:0000313" key="5">
    <source>
        <dbReference type="EMBL" id="KAK7695444.1"/>
    </source>
</evidence>
<dbReference type="EMBL" id="JASBNA010000001">
    <property type="protein sequence ID" value="KAK7695444.1"/>
    <property type="molecule type" value="Genomic_DNA"/>
</dbReference>
<evidence type="ECO:0000256" key="4">
    <source>
        <dbReference type="ARBA" id="ARBA00022975"/>
    </source>
</evidence>